<dbReference type="EMBL" id="KV440973">
    <property type="protein sequence ID" value="OAD78331.1"/>
    <property type="molecule type" value="Genomic_DNA"/>
</dbReference>
<dbReference type="PANTHER" id="PTHR32285">
    <property type="entry name" value="PROTEIN TRICHOME BIREFRINGENCE-LIKE 9-RELATED"/>
    <property type="match status" value="1"/>
</dbReference>
<keyword evidence="2" id="KW-0472">Membrane</keyword>
<dbReference type="AlphaFoldDB" id="A0A163B581"/>
<evidence type="ECO:0000313" key="4">
    <source>
        <dbReference type="EMBL" id="OAD78331.1"/>
    </source>
</evidence>
<dbReference type="Proteomes" id="UP000077315">
    <property type="component" value="Unassembled WGS sequence"/>
</dbReference>
<protein>
    <recommendedName>
        <fullName evidence="3">Trichome birefringence-like C-terminal domain-containing protein</fullName>
    </recommendedName>
</protein>
<sequence>MSGPVTLQFHSKLVYLLAGTLCFLFWLFIWSWQENLRMLLPTSNDTSEPTTTTNNKSPQQFTQPMVADLSQINSSLCTIETYNQGQWKYRPLNLKPVNRATIDKAVGYHCKKQFTHMCYRRDDPKELQRSKRMLDYSWEPESCSVLPLDPEAFAKHLSKKSLLMIGDSITQLHYESLSCLLGEYIQVPKTETRVNGGDSYIKPTQHVYKQAQDGDKEVSMAYVRADYLLRLDDFKLIAPFEDEGDQMGRGHNYPWVHAIPYFDYVIINTGPHWHPNFKWGPNRSQDEMLAAFKEAMGIVFDHLKANVKPHQTIWIRSTPYGHANCSQYTVPQNIPFQPTGQPKEYEWHMFEAFDNVWKEWIKEENDSRFQFLDVSLTNRRGDAHSRPDKDCLHTCIPEKISGLRQWDCHLDMFIHKCNLGMFLSIGPVDDWNRLLFHEMAKKSV</sequence>
<feature type="domain" description="Trichome birefringence-like C-terminal" evidence="3">
    <location>
        <begin position="148"/>
        <end position="397"/>
    </location>
</feature>
<reference evidence="5" key="1">
    <citation type="submission" date="2015-06" db="EMBL/GenBank/DDBJ databases">
        <title>Expansion of signal transduction pathways in fungi by whole-genome duplication.</title>
        <authorList>
            <consortium name="DOE Joint Genome Institute"/>
            <person name="Corrochano L.M."/>
            <person name="Kuo A."/>
            <person name="Marcet-Houben M."/>
            <person name="Polaino S."/>
            <person name="Salamov A."/>
            <person name="Villalobos J.M."/>
            <person name="Alvarez M.I."/>
            <person name="Avalos J."/>
            <person name="Benito E.P."/>
            <person name="Benoit I."/>
            <person name="Burger G."/>
            <person name="Camino L.P."/>
            <person name="Canovas D."/>
            <person name="Cerda-Olmedo E."/>
            <person name="Cheng J.-F."/>
            <person name="Dominguez A."/>
            <person name="Elias M."/>
            <person name="Eslava A.P."/>
            <person name="Glaser F."/>
            <person name="Grimwood J."/>
            <person name="Gutierrez G."/>
            <person name="Heitman J."/>
            <person name="Henrissat B."/>
            <person name="Iturriaga E.A."/>
            <person name="Lang B.F."/>
            <person name="Lavin J.L."/>
            <person name="Lee S."/>
            <person name="Li W."/>
            <person name="Lindquist E."/>
            <person name="Lopez-Garcia S."/>
            <person name="Luque E.M."/>
            <person name="Marcos A.T."/>
            <person name="Martin J."/>
            <person name="McCluskey K."/>
            <person name="Medina H.R."/>
            <person name="Miralles-Duran A."/>
            <person name="Miyazaki A."/>
            <person name="Munoz-Torres E."/>
            <person name="Oguiza J.A."/>
            <person name="Ohm R."/>
            <person name="Olmedo M."/>
            <person name="Orejas M."/>
            <person name="Ortiz-Castellanos L."/>
            <person name="Pisabarro A.G."/>
            <person name="Rodriguez-Romero J."/>
            <person name="Ruiz-Herrera J."/>
            <person name="Ruiz-Vazquez R."/>
            <person name="Sanz C."/>
            <person name="Schackwitz W."/>
            <person name="Schmutz J."/>
            <person name="Shahriari M."/>
            <person name="Shelest E."/>
            <person name="Silva-Franco F."/>
            <person name="Soanes D."/>
            <person name="Syed K."/>
            <person name="Tagua V.G."/>
            <person name="Talbot N.J."/>
            <person name="Thon M."/>
            <person name="De vries R.P."/>
            <person name="Wiebenga A."/>
            <person name="Yadav J.S."/>
            <person name="Braun E.L."/>
            <person name="Baker S."/>
            <person name="Garre V."/>
            <person name="Horwitz B."/>
            <person name="Torres-Martinez S."/>
            <person name="Idnurm A."/>
            <person name="Herrera-Estrella A."/>
            <person name="Gabaldon T."/>
            <person name="Grigoriev I.V."/>
        </authorList>
    </citation>
    <scope>NUCLEOTIDE SEQUENCE [LARGE SCALE GENOMIC DNA]</scope>
    <source>
        <strain evidence="5">NRRL 1555(-)</strain>
    </source>
</reference>
<evidence type="ECO:0000313" key="5">
    <source>
        <dbReference type="Proteomes" id="UP000077315"/>
    </source>
</evidence>
<keyword evidence="2" id="KW-1133">Transmembrane helix</keyword>
<accession>A0A163B581</accession>
<dbReference type="InParanoid" id="A0A163B581"/>
<dbReference type="PANTHER" id="PTHR32285:SF48">
    <property type="entry name" value="PROTEIN TRICHOME BIREFRINGENCE-LIKE 19"/>
    <property type="match status" value="1"/>
</dbReference>
<dbReference type="VEuPathDB" id="FungiDB:PHYBLDRAFT_163449"/>
<keyword evidence="2" id="KW-0812">Transmembrane</keyword>
<feature type="transmembrane region" description="Helical" evidence="2">
    <location>
        <begin position="12"/>
        <end position="32"/>
    </location>
</feature>
<gene>
    <name evidence="4" type="ORF">PHYBLDRAFT_163449</name>
</gene>
<dbReference type="GeneID" id="28995707"/>
<dbReference type="OrthoDB" id="630188at2759"/>
<dbReference type="RefSeq" id="XP_018296371.1">
    <property type="nucleotide sequence ID" value="XM_018434801.1"/>
</dbReference>
<evidence type="ECO:0000256" key="2">
    <source>
        <dbReference type="SAM" id="Phobius"/>
    </source>
</evidence>
<dbReference type="Pfam" id="PF13839">
    <property type="entry name" value="PC-Esterase"/>
    <property type="match status" value="1"/>
</dbReference>
<keyword evidence="5" id="KW-1185">Reference proteome</keyword>
<proteinExistence type="inferred from homology"/>
<comment type="similarity">
    <text evidence="1">Belongs to the PC-esterase family. TBL subfamily.</text>
</comment>
<dbReference type="InterPro" id="IPR029962">
    <property type="entry name" value="TBL"/>
</dbReference>
<dbReference type="STRING" id="763407.A0A163B581"/>
<dbReference type="GO" id="GO:0016413">
    <property type="term" value="F:O-acetyltransferase activity"/>
    <property type="evidence" value="ECO:0007669"/>
    <property type="project" value="InterPro"/>
</dbReference>
<name>A0A163B581_PHYB8</name>
<dbReference type="InterPro" id="IPR026057">
    <property type="entry name" value="TBL_C"/>
</dbReference>
<evidence type="ECO:0000256" key="1">
    <source>
        <dbReference type="ARBA" id="ARBA00007727"/>
    </source>
</evidence>
<organism evidence="4 5">
    <name type="scientific">Phycomyces blakesleeanus (strain ATCC 8743b / DSM 1359 / FGSC 10004 / NBRC 33097 / NRRL 1555)</name>
    <dbReference type="NCBI Taxonomy" id="763407"/>
    <lineage>
        <taxon>Eukaryota</taxon>
        <taxon>Fungi</taxon>
        <taxon>Fungi incertae sedis</taxon>
        <taxon>Mucoromycota</taxon>
        <taxon>Mucoromycotina</taxon>
        <taxon>Mucoromycetes</taxon>
        <taxon>Mucorales</taxon>
        <taxon>Phycomycetaceae</taxon>
        <taxon>Phycomyces</taxon>
    </lineage>
</organism>
<evidence type="ECO:0000259" key="3">
    <source>
        <dbReference type="Pfam" id="PF13839"/>
    </source>
</evidence>